<reference evidence="4 5" key="1">
    <citation type="submission" date="2015-07" db="EMBL/GenBank/DDBJ databases">
        <title>Whole genome sequencing of Bosea vaviloviae isolated from cave pool.</title>
        <authorList>
            <person name="Tan N.E.H."/>
            <person name="Lee Y.P."/>
            <person name="Gan H.M."/>
            <person name="Barton H."/>
            <person name="Savka M.A."/>
        </authorList>
    </citation>
    <scope>NUCLEOTIDE SEQUENCE [LARGE SCALE GENOMIC DNA]</scope>
    <source>
        <strain evidence="4 5">SD260</strain>
    </source>
</reference>
<dbReference type="OrthoDB" id="9796020at2"/>
<dbReference type="SUPFAM" id="SSF51338">
    <property type="entry name" value="Composite domain of metallo-dependent hydrolases"/>
    <property type="match status" value="1"/>
</dbReference>
<dbReference type="Proteomes" id="UP000037822">
    <property type="component" value="Unassembled WGS sequence"/>
</dbReference>
<accession>A0A0N0M779</accession>
<comment type="caution">
    <text evidence="4">The sequence shown here is derived from an EMBL/GenBank/DDBJ whole genome shotgun (WGS) entry which is preliminary data.</text>
</comment>
<dbReference type="AlphaFoldDB" id="A0A0N0M779"/>
<dbReference type="EMBL" id="LGSZ01000095">
    <property type="protein sequence ID" value="KPH73643.1"/>
    <property type="molecule type" value="Genomic_DNA"/>
</dbReference>
<keyword evidence="5" id="KW-1185">Reference proteome</keyword>
<dbReference type="RefSeq" id="WP_082365599.1">
    <property type="nucleotide sequence ID" value="NZ_LGSZ01000095.1"/>
</dbReference>
<dbReference type="Pfam" id="PF01979">
    <property type="entry name" value="Amidohydro_1"/>
    <property type="match status" value="1"/>
</dbReference>
<evidence type="ECO:0000256" key="1">
    <source>
        <dbReference type="ARBA" id="ARBA00006745"/>
    </source>
</evidence>
<dbReference type="Gene3D" id="3.20.20.140">
    <property type="entry name" value="Metal-dependent hydrolases"/>
    <property type="match status" value="1"/>
</dbReference>
<proteinExistence type="inferred from homology"/>
<evidence type="ECO:0000313" key="4">
    <source>
        <dbReference type="EMBL" id="KPH73643.1"/>
    </source>
</evidence>
<evidence type="ECO:0000256" key="2">
    <source>
        <dbReference type="ARBA" id="ARBA00022801"/>
    </source>
</evidence>
<sequence>MGDDSILIRNAMVMTLDAGDTILPRADILIRGNRIESIGTVAPEIAARAGRVIEAEGHLAVPGLVNAHMHSQSGTMSGFGDRLSHPVFMWLTQAHTSRRTQDEIRLAVLLCAAQMLASGTTAVIDHFPGQRFSLADMDAVMAAWAETGMRATLAMRFFDGEFGDILPRGIAWPPELAAAVREVEILKPHPLAQLREQMPDIVARWHGHAGRLQAFPAPSNPDRCSDDALLFCAELAERHDLGIHTHLLETRAQAAIAATRYGTTTVAHLEALGILSERWSCAHSIWIDDADIALLAKRQVVAVHNPESNARLGTGRMRTPDMLAAGIPIALGTDGSGANDNLIMQEAMRSAALLHRADLPDRRNWVSARDTLRMATQGGAKAMRLEGQIGALAPGMLADLVLYRLDAPWWRPVNDPVSQLVFAETGAAVALTMVGGRILVEDGKVTGFDAQGALSEIEGMVASLRRRNADLFAVAEAIAREAP</sequence>
<dbReference type="InterPro" id="IPR050287">
    <property type="entry name" value="MTA/SAH_deaminase"/>
</dbReference>
<dbReference type="GO" id="GO:0016810">
    <property type="term" value="F:hydrolase activity, acting on carbon-nitrogen (but not peptide) bonds"/>
    <property type="evidence" value="ECO:0007669"/>
    <property type="project" value="InterPro"/>
</dbReference>
<dbReference type="Gene3D" id="2.30.40.10">
    <property type="entry name" value="Urease, subunit C, domain 1"/>
    <property type="match status" value="1"/>
</dbReference>
<dbReference type="InterPro" id="IPR032466">
    <property type="entry name" value="Metal_Hydrolase"/>
</dbReference>
<dbReference type="InterPro" id="IPR006680">
    <property type="entry name" value="Amidohydro-rel"/>
</dbReference>
<evidence type="ECO:0000313" key="5">
    <source>
        <dbReference type="Proteomes" id="UP000037822"/>
    </source>
</evidence>
<dbReference type="SUPFAM" id="SSF51556">
    <property type="entry name" value="Metallo-dependent hydrolases"/>
    <property type="match status" value="1"/>
</dbReference>
<feature type="domain" description="Amidohydrolase-related" evidence="3">
    <location>
        <begin position="60"/>
        <end position="438"/>
    </location>
</feature>
<name>A0A0N0M779_9HYPH</name>
<gene>
    <name evidence="4" type="ORF">AE618_26230</name>
</gene>
<dbReference type="InterPro" id="IPR011059">
    <property type="entry name" value="Metal-dep_hydrolase_composite"/>
</dbReference>
<evidence type="ECO:0000259" key="3">
    <source>
        <dbReference type="Pfam" id="PF01979"/>
    </source>
</evidence>
<dbReference type="CDD" id="cd01298">
    <property type="entry name" value="ATZ_TRZ_like"/>
    <property type="match status" value="1"/>
</dbReference>
<dbReference type="PANTHER" id="PTHR43794:SF11">
    <property type="entry name" value="AMIDOHYDROLASE-RELATED DOMAIN-CONTAINING PROTEIN"/>
    <property type="match status" value="1"/>
</dbReference>
<dbReference type="PANTHER" id="PTHR43794">
    <property type="entry name" value="AMINOHYDROLASE SSNA-RELATED"/>
    <property type="match status" value="1"/>
</dbReference>
<organism evidence="4 5">
    <name type="scientific">Bosea vaviloviae</name>
    <dbReference type="NCBI Taxonomy" id="1526658"/>
    <lineage>
        <taxon>Bacteria</taxon>
        <taxon>Pseudomonadati</taxon>
        <taxon>Pseudomonadota</taxon>
        <taxon>Alphaproteobacteria</taxon>
        <taxon>Hyphomicrobiales</taxon>
        <taxon>Boseaceae</taxon>
        <taxon>Bosea</taxon>
    </lineage>
</organism>
<keyword evidence="2" id="KW-0378">Hydrolase</keyword>
<comment type="similarity">
    <text evidence="1">Belongs to the metallo-dependent hydrolases superfamily. ATZ/TRZ family.</text>
</comment>
<protein>
    <recommendedName>
        <fullName evidence="3">Amidohydrolase-related domain-containing protein</fullName>
    </recommendedName>
</protein>
<dbReference type="PATRIC" id="fig|1526658.3.peg.4786"/>